<evidence type="ECO:0000256" key="3">
    <source>
        <dbReference type="ARBA" id="ARBA00061607"/>
    </source>
</evidence>
<dbReference type="InterPro" id="IPR011703">
    <property type="entry name" value="ATPase_AAA-3"/>
</dbReference>
<dbReference type="CDD" id="cd00009">
    <property type="entry name" value="AAA"/>
    <property type="match status" value="1"/>
</dbReference>
<sequence length="315" mass="35316">MENVVDKIRSEIKKVVVGQDKMIDGLLIGLACSGHILLEGVPGLAKTTTVNALSKALGLNFKRVQFTPDLLPSDIIGAEIYDPKNNSFKIKKGPIFTNLLLADEINRAPAKVQSALLEVMQEKQVTIGDESFKIDLPFLVLATQNPVEQEGAYNLPEAQLDRFMMKLVVGYNTPEEELKIARRVANEALGEINKVASKDDIFKMKEEVKSIHIDEEVEKYIVDLIFATREPKNYGLESIEKWIMYGASPRASIDLYKASRAWAYLRGKDFVSPVDIAYVAKDVLRHRIIMSYEAEAEEINSDYIIDKVLETVAIP</sequence>
<protein>
    <submittedName>
        <fullName evidence="6">MoxR-like ATPase</fullName>
    </submittedName>
</protein>
<keyword evidence="2" id="KW-0067">ATP-binding</keyword>
<dbReference type="OrthoDB" id="9808397at2"/>
<evidence type="ECO:0000313" key="7">
    <source>
        <dbReference type="Proteomes" id="UP000199227"/>
    </source>
</evidence>
<dbReference type="InterPro" id="IPR027417">
    <property type="entry name" value="P-loop_NTPase"/>
</dbReference>
<dbReference type="EMBL" id="FOXB01000038">
    <property type="protein sequence ID" value="SFP75741.1"/>
    <property type="molecule type" value="Genomic_DNA"/>
</dbReference>
<dbReference type="GO" id="GO:0005524">
    <property type="term" value="F:ATP binding"/>
    <property type="evidence" value="ECO:0007669"/>
    <property type="project" value="UniProtKB-KW"/>
</dbReference>
<dbReference type="InterPro" id="IPR041628">
    <property type="entry name" value="ChlI/MoxR_AAA_lid"/>
</dbReference>
<evidence type="ECO:0000259" key="5">
    <source>
        <dbReference type="Pfam" id="PF17863"/>
    </source>
</evidence>
<evidence type="ECO:0000313" key="6">
    <source>
        <dbReference type="EMBL" id="SFP75741.1"/>
    </source>
</evidence>
<dbReference type="PANTHER" id="PTHR42759:SF1">
    <property type="entry name" value="MAGNESIUM-CHELATASE SUBUNIT CHLD"/>
    <property type="match status" value="1"/>
</dbReference>
<keyword evidence="7" id="KW-1185">Reference proteome</keyword>
<reference evidence="6 7" key="1">
    <citation type="submission" date="2016-10" db="EMBL/GenBank/DDBJ databases">
        <authorList>
            <person name="de Groot N.N."/>
        </authorList>
    </citation>
    <scope>NUCLEOTIDE SEQUENCE [LARGE SCALE GENOMIC DNA]</scope>
    <source>
        <strain evidence="6 7">EP1-55-1</strain>
    </source>
</reference>
<dbReference type="Pfam" id="PF07726">
    <property type="entry name" value="AAA_3"/>
    <property type="match status" value="1"/>
</dbReference>
<dbReference type="PANTHER" id="PTHR42759">
    <property type="entry name" value="MOXR FAMILY PROTEIN"/>
    <property type="match status" value="1"/>
</dbReference>
<evidence type="ECO:0000256" key="2">
    <source>
        <dbReference type="ARBA" id="ARBA00022840"/>
    </source>
</evidence>
<dbReference type="STRING" id="223786.SAMN05216234_13823"/>
<feature type="domain" description="ATPase AAA-3" evidence="4">
    <location>
        <begin position="35"/>
        <end position="165"/>
    </location>
</feature>
<dbReference type="AlphaFoldDB" id="A0A1I5SYN4"/>
<feature type="domain" description="ChlI/MoxR AAA lid" evidence="5">
    <location>
        <begin position="243"/>
        <end position="306"/>
    </location>
</feature>
<keyword evidence="1" id="KW-0547">Nucleotide-binding</keyword>
<dbReference type="GO" id="GO:0016887">
    <property type="term" value="F:ATP hydrolysis activity"/>
    <property type="evidence" value="ECO:0007669"/>
    <property type="project" value="InterPro"/>
</dbReference>
<dbReference type="Gene3D" id="1.10.8.80">
    <property type="entry name" value="Magnesium chelatase subunit I, C-Terminal domain"/>
    <property type="match status" value="1"/>
</dbReference>
<comment type="similarity">
    <text evidence="3">Belongs to the MoxR family.</text>
</comment>
<dbReference type="RefSeq" id="WP_092913590.1">
    <property type="nucleotide sequence ID" value="NZ_CP136592.1"/>
</dbReference>
<dbReference type="Gene3D" id="3.40.50.300">
    <property type="entry name" value="P-loop containing nucleotide triphosphate hydrolases"/>
    <property type="match status" value="1"/>
</dbReference>
<name>A0A1I5SYN4_9BACT</name>
<dbReference type="Pfam" id="PF17863">
    <property type="entry name" value="AAA_lid_2"/>
    <property type="match status" value="1"/>
</dbReference>
<accession>A0A1I5SYN4</accession>
<dbReference type="Proteomes" id="UP000199227">
    <property type="component" value="Unassembled WGS sequence"/>
</dbReference>
<evidence type="ECO:0000256" key="1">
    <source>
        <dbReference type="ARBA" id="ARBA00022741"/>
    </source>
</evidence>
<dbReference type="InterPro" id="IPR050764">
    <property type="entry name" value="CbbQ/NirQ/NorQ/GpvN"/>
</dbReference>
<dbReference type="FunFam" id="3.40.50.300:FF:000640">
    <property type="entry name" value="MoxR family ATPase"/>
    <property type="match status" value="1"/>
</dbReference>
<organism evidence="6 7">
    <name type="scientific">Hydrogenimonas thermophila</name>
    <dbReference type="NCBI Taxonomy" id="223786"/>
    <lineage>
        <taxon>Bacteria</taxon>
        <taxon>Pseudomonadati</taxon>
        <taxon>Campylobacterota</taxon>
        <taxon>Epsilonproteobacteria</taxon>
        <taxon>Campylobacterales</taxon>
        <taxon>Hydrogenimonadaceae</taxon>
        <taxon>Hydrogenimonas</taxon>
    </lineage>
</organism>
<dbReference type="SUPFAM" id="SSF52540">
    <property type="entry name" value="P-loop containing nucleoside triphosphate hydrolases"/>
    <property type="match status" value="1"/>
</dbReference>
<proteinExistence type="inferred from homology"/>
<evidence type="ECO:0000259" key="4">
    <source>
        <dbReference type="Pfam" id="PF07726"/>
    </source>
</evidence>
<dbReference type="PIRSF" id="PIRSF002849">
    <property type="entry name" value="AAA_ATPase_chaperone_MoxR_prd"/>
    <property type="match status" value="1"/>
</dbReference>
<gene>
    <name evidence="6" type="ORF">SAMN05216234_13823</name>
</gene>